<name>A0ABV1D3R1_9FIRM</name>
<dbReference type="RefSeq" id="WP_240299655.1">
    <property type="nucleotide sequence ID" value="NZ_JBBMFM010000023.1"/>
</dbReference>
<sequence length="89" mass="10297">MADRIYLETGIYISARLAMSYMICGDRRGCELKGPTAEYTSVWNPVEVESETEFHKTFIRVVKGVREVFDNPYMGISIEGINLYYFLKI</sequence>
<evidence type="ECO:0000313" key="1">
    <source>
        <dbReference type="EMBL" id="MEQ2425027.1"/>
    </source>
</evidence>
<dbReference type="EMBL" id="JBBMFM010000023">
    <property type="protein sequence ID" value="MEQ2425027.1"/>
    <property type="molecule type" value="Genomic_DNA"/>
</dbReference>
<evidence type="ECO:0000313" key="2">
    <source>
        <dbReference type="Proteomes" id="UP001454086"/>
    </source>
</evidence>
<organism evidence="1 2">
    <name type="scientific">Enterocloster hominis</name>
    <name type="common">ex Hitch et al. 2024</name>
    <dbReference type="NCBI Taxonomy" id="1917870"/>
    <lineage>
        <taxon>Bacteria</taxon>
        <taxon>Bacillati</taxon>
        <taxon>Bacillota</taxon>
        <taxon>Clostridia</taxon>
        <taxon>Lachnospirales</taxon>
        <taxon>Lachnospiraceae</taxon>
        <taxon>Enterocloster</taxon>
    </lineage>
</organism>
<reference evidence="1 2" key="1">
    <citation type="submission" date="2024-03" db="EMBL/GenBank/DDBJ databases">
        <title>Human intestinal bacterial collection.</title>
        <authorList>
            <person name="Pauvert C."/>
            <person name="Hitch T.C.A."/>
            <person name="Clavel T."/>
        </authorList>
    </citation>
    <scope>NUCLEOTIDE SEQUENCE [LARGE SCALE GENOMIC DNA]</scope>
    <source>
        <strain evidence="1 2">CLA-SR-H021</strain>
    </source>
</reference>
<proteinExistence type="predicted"/>
<dbReference type="Proteomes" id="UP001454086">
    <property type="component" value="Unassembled WGS sequence"/>
</dbReference>
<accession>A0ABV1D3R1</accession>
<comment type="caution">
    <text evidence="1">The sequence shown here is derived from an EMBL/GenBank/DDBJ whole genome shotgun (WGS) entry which is preliminary data.</text>
</comment>
<protein>
    <submittedName>
        <fullName evidence="1">Uncharacterized protein</fullName>
    </submittedName>
</protein>
<gene>
    <name evidence="1" type="ORF">WMQ36_08590</name>
</gene>
<keyword evidence="2" id="KW-1185">Reference proteome</keyword>